<name>W9YTK7_9EURO</name>
<dbReference type="RefSeq" id="XP_007720062.1">
    <property type="nucleotide sequence ID" value="XM_007721872.1"/>
</dbReference>
<dbReference type="Proteomes" id="UP000019484">
    <property type="component" value="Unassembled WGS sequence"/>
</dbReference>
<gene>
    <name evidence="5" type="ORF">A1O1_00958</name>
</gene>
<keyword evidence="6" id="KW-1185">Reference proteome</keyword>
<evidence type="ECO:0000256" key="2">
    <source>
        <dbReference type="SAM" id="Coils"/>
    </source>
</evidence>
<dbReference type="InterPro" id="IPR001841">
    <property type="entry name" value="Znf_RING"/>
</dbReference>
<evidence type="ECO:0000313" key="6">
    <source>
        <dbReference type="Proteomes" id="UP000019484"/>
    </source>
</evidence>
<dbReference type="STRING" id="1182541.W9YTK7"/>
<dbReference type="OrthoDB" id="4158777at2759"/>
<feature type="compositionally biased region" description="Polar residues" evidence="3">
    <location>
        <begin position="123"/>
        <end position="138"/>
    </location>
</feature>
<sequence length="525" mass="58514">MSSPPVSEGYPTTASHDRPDREDLDEDHKYKRRRLEEQPAPSRNMADSSRPPNIAGPPPNLHYAPFYGHPNDAFSFLPPPSPMTSGALWEEDAALQYLASGSGFAQDLRGLVPAFTLPYSFPTAPSTAQPPQRPSEVTSHPAYQHPRPPPAIPMHPRTLPDDFFQHLSTGFSDERLREVAGRVSESTRYLMASHFGSNAILGHDENRPPQPPNPATNEFVPRRRSPPEPSTPKPAIVLTLSRATTDSIKALEDHKRECPACQLEFEPDNFMAVITCCHTAMHVSCLSAWVNSQTYSKSRTCMKCRRSIDARRTLNNVVPPVNEKAWDEGGSFDAPEHLKGDSRIELNVSARPSRPAYRRPRGGAHYTTFQPRGSAVALPATLTPETRRAITRARQDQMTELEEMRDRLRTAYNEQNRTREENINAQGRLLAAQAEANHGVPLDVVSLGRVCEEKKLARDRALENFQKIQREMNKMQNVHSERMNVLVGEALREQRRARVAEGEAARSLSSSADGGDAESTMSMSP</sequence>
<comment type="caution">
    <text evidence="5">The sequence shown here is derived from an EMBL/GenBank/DDBJ whole genome shotgun (WGS) entry which is preliminary data.</text>
</comment>
<evidence type="ECO:0000256" key="1">
    <source>
        <dbReference type="PROSITE-ProRule" id="PRU00175"/>
    </source>
</evidence>
<dbReference type="SUPFAM" id="SSF57850">
    <property type="entry name" value="RING/U-box"/>
    <property type="match status" value="1"/>
</dbReference>
<reference evidence="5 6" key="1">
    <citation type="submission" date="2013-03" db="EMBL/GenBank/DDBJ databases">
        <title>The Genome Sequence of Capronia coronata CBS 617.96.</title>
        <authorList>
            <consortium name="The Broad Institute Genomics Platform"/>
            <person name="Cuomo C."/>
            <person name="de Hoog S."/>
            <person name="Gorbushina A."/>
            <person name="Walker B."/>
            <person name="Young S.K."/>
            <person name="Zeng Q."/>
            <person name="Gargeya S."/>
            <person name="Fitzgerald M."/>
            <person name="Haas B."/>
            <person name="Abouelleil A."/>
            <person name="Allen A.W."/>
            <person name="Alvarado L."/>
            <person name="Arachchi H.M."/>
            <person name="Berlin A.M."/>
            <person name="Chapman S.B."/>
            <person name="Gainer-Dewar J."/>
            <person name="Goldberg J."/>
            <person name="Griggs A."/>
            <person name="Gujja S."/>
            <person name="Hansen M."/>
            <person name="Howarth C."/>
            <person name="Imamovic A."/>
            <person name="Ireland A."/>
            <person name="Larimer J."/>
            <person name="McCowan C."/>
            <person name="Murphy C."/>
            <person name="Pearson M."/>
            <person name="Poon T.W."/>
            <person name="Priest M."/>
            <person name="Roberts A."/>
            <person name="Saif S."/>
            <person name="Shea T."/>
            <person name="Sisk P."/>
            <person name="Sykes S."/>
            <person name="Wortman J."/>
            <person name="Nusbaum C."/>
            <person name="Birren B."/>
        </authorList>
    </citation>
    <scope>NUCLEOTIDE SEQUENCE [LARGE SCALE GENOMIC DNA]</scope>
    <source>
        <strain evidence="5 6">CBS 617.96</strain>
    </source>
</reference>
<keyword evidence="1" id="KW-0862">Zinc</keyword>
<keyword evidence="1" id="KW-0863">Zinc-finger</keyword>
<feature type="region of interest" description="Disordered" evidence="3">
    <location>
        <begin position="200"/>
        <end position="234"/>
    </location>
</feature>
<dbReference type="GO" id="GO:0008270">
    <property type="term" value="F:zinc ion binding"/>
    <property type="evidence" value="ECO:0007669"/>
    <property type="project" value="UniProtKB-KW"/>
</dbReference>
<proteinExistence type="predicted"/>
<dbReference type="GeneID" id="19155861"/>
<dbReference type="HOGENOM" id="CLU_529961_0_0_1"/>
<dbReference type="EMBL" id="AMWN01000001">
    <property type="protein sequence ID" value="EXJ95833.1"/>
    <property type="molecule type" value="Genomic_DNA"/>
</dbReference>
<feature type="coiled-coil region" evidence="2">
    <location>
        <begin position="394"/>
        <end position="421"/>
    </location>
</feature>
<evidence type="ECO:0000259" key="4">
    <source>
        <dbReference type="PROSITE" id="PS50089"/>
    </source>
</evidence>
<feature type="region of interest" description="Disordered" evidence="3">
    <location>
        <begin position="496"/>
        <end position="525"/>
    </location>
</feature>
<feature type="region of interest" description="Disordered" evidence="3">
    <location>
        <begin position="123"/>
        <end position="160"/>
    </location>
</feature>
<feature type="coiled-coil region" evidence="2">
    <location>
        <begin position="451"/>
        <end position="478"/>
    </location>
</feature>
<evidence type="ECO:0000313" key="5">
    <source>
        <dbReference type="EMBL" id="EXJ95833.1"/>
    </source>
</evidence>
<organism evidence="5 6">
    <name type="scientific">Capronia coronata CBS 617.96</name>
    <dbReference type="NCBI Taxonomy" id="1182541"/>
    <lineage>
        <taxon>Eukaryota</taxon>
        <taxon>Fungi</taxon>
        <taxon>Dikarya</taxon>
        <taxon>Ascomycota</taxon>
        <taxon>Pezizomycotina</taxon>
        <taxon>Eurotiomycetes</taxon>
        <taxon>Chaetothyriomycetidae</taxon>
        <taxon>Chaetothyriales</taxon>
        <taxon>Herpotrichiellaceae</taxon>
        <taxon>Capronia</taxon>
    </lineage>
</organism>
<dbReference type="eggNOG" id="ENOG502T49M">
    <property type="taxonomic scope" value="Eukaryota"/>
</dbReference>
<feature type="compositionally biased region" description="Basic and acidic residues" evidence="3">
    <location>
        <begin position="15"/>
        <end position="37"/>
    </location>
</feature>
<dbReference type="InterPro" id="IPR013083">
    <property type="entry name" value="Znf_RING/FYVE/PHD"/>
</dbReference>
<protein>
    <recommendedName>
        <fullName evidence="4">RING-type domain-containing protein</fullName>
    </recommendedName>
</protein>
<evidence type="ECO:0000256" key="3">
    <source>
        <dbReference type="SAM" id="MobiDB-lite"/>
    </source>
</evidence>
<feature type="domain" description="RING-type" evidence="4">
    <location>
        <begin position="258"/>
        <end position="305"/>
    </location>
</feature>
<dbReference type="PROSITE" id="PS50089">
    <property type="entry name" value="ZF_RING_2"/>
    <property type="match status" value="1"/>
</dbReference>
<dbReference type="Gene3D" id="3.30.40.10">
    <property type="entry name" value="Zinc/RING finger domain, C3HC4 (zinc finger)"/>
    <property type="match status" value="1"/>
</dbReference>
<accession>W9YTK7</accession>
<dbReference type="AlphaFoldDB" id="W9YTK7"/>
<feature type="region of interest" description="Disordered" evidence="3">
    <location>
        <begin position="1"/>
        <end position="65"/>
    </location>
</feature>
<feature type="compositionally biased region" description="Polar residues" evidence="3">
    <location>
        <begin position="1"/>
        <end position="14"/>
    </location>
</feature>
<keyword evidence="1" id="KW-0479">Metal-binding</keyword>
<keyword evidence="2" id="KW-0175">Coiled coil</keyword>